<dbReference type="PANTHER" id="PTHR33540:SF2">
    <property type="entry name" value="TRNA THREONYLCARBAMOYLADENOSINE BIOSYNTHESIS PROTEIN TSAE"/>
    <property type="match status" value="1"/>
</dbReference>
<keyword evidence="11" id="KW-0808">Transferase</keyword>
<evidence type="ECO:0000256" key="5">
    <source>
        <dbReference type="ARBA" id="ARBA00022694"/>
    </source>
</evidence>
<dbReference type="AlphaFoldDB" id="A0A2M8PCC2"/>
<dbReference type="EMBL" id="PGTM01000191">
    <property type="protein sequence ID" value="PJF35198.1"/>
    <property type="molecule type" value="Genomic_DNA"/>
</dbReference>
<keyword evidence="8" id="KW-0067">ATP-binding</keyword>
<keyword evidence="5" id="KW-0819">tRNA processing</keyword>
<dbReference type="GO" id="GO:0002949">
    <property type="term" value="P:tRNA threonylcarbamoyladenosine modification"/>
    <property type="evidence" value="ECO:0007669"/>
    <property type="project" value="InterPro"/>
</dbReference>
<keyword evidence="9" id="KW-0460">Magnesium</keyword>
<dbReference type="InterPro" id="IPR027417">
    <property type="entry name" value="P-loop_NTPase"/>
</dbReference>
<dbReference type="InterPro" id="IPR003442">
    <property type="entry name" value="T6A_TsaE"/>
</dbReference>
<dbReference type="NCBIfam" id="TIGR00150">
    <property type="entry name" value="T6A_YjeE"/>
    <property type="match status" value="1"/>
</dbReference>
<dbReference type="Gene3D" id="3.40.50.300">
    <property type="entry name" value="P-loop containing nucleotide triphosphate hydrolases"/>
    <property type="match status" value="1"/>
</dbReference>
<accession>A0A2M8PCC2</accession>
<proteinExistence type="inferred from homology"/>
<protein>
    <recommendedName>
        <fullName evidence="3">tRNA threonylcarbamoyladenosine biosynthesis protein TsaE</fullName>
    </recommendedName>
    <alternativeName>
        <fullName evidence="10">t(6)A37 threonylcarbamoyladenosine biosynthesis protein TsaE</fullName>
    </alternativeName>
</protein>
<dbReference type="Proteomes" id="UP000229681">
    <property type="component" value="Unassembled WGS sequence"/>
</dbReference>
<evidence type="ECO:0000256" key="2">
    <source>
        <dbReference type="ARBA" id="ARBA00007599"/>
    </source>
</evidence>
<dbReference type="Pfam" id="PF02367">
    <property type="entry name" value="TsaE"/>
    <property type="match status" value="1"/>
</dbReference>
<reference evidence="11 12" key="1">
    <citation type="submission" date="2017-11" db="EMBL/GenBank/DDBJ databases">
        <title>Evolution of Phototrophy in the Chloroflexi Phylum Driven by Horizontal Gene Transfer.</title>
        <authorList>
            <person name="Ward L.M."/>
            <person name="Hemp J."/>
            <person name="Shih P.M."/>
            <person name="Mcglynn S.E."/>
            <person name="Fischer W."/>
        </authorList>
    </citation>
    <scope>NUCLEOTIDE SEQUENCE [LARGE SCALE GENOMIC DNA]</scope>
    <source>
        <strain evidence="11">JP3_13</strain>
    </source>
</reference>
<keyword evidence="7" id="KW-0547">Nucleotide-binding</keyword>
<evidence type="ECO:0000313" key="12">
    <source>
        <dbReference type="Proteomes" id="UP000229681"/>
    </source>
</evidence>
<dbReference type="SUPFAM" id="SSF52540">
    <property type="entry name" value="P-loop containing nucleoside triphosphate hydrolases"/>
    <property type="match status" value="1"/>
</dbReference>
<name>A0A2M8PCC2_9CHLR</name>
<evidence type="ECO:0000256" key="9">
    <source>
        <dbReference type="ARBA" id="ARBA00022842"/>
    </source>
</evidence>
<evidence type="ECO:0000256" key="3">
    <source>
        <dbReference type="ARBA" id="ARBA00019010"/>
    </source>
</evidence>
<organism evidence="11 12">
    <name type="scientific">Candidatus Thermofonsia Clade 1 bacterium</name>
    <dbReference type="NCBI Taxonomy" id="2364210"/>
    <lineage>
        <taxon>Bacteria</taxon>
        <taxon>Bacillati</taxon>
        <taxon>Chloroflexota</taxon>
        <taxon>Candidatus Thermofontia</taxon>
        <taxon>Candidatus Thermofonsia Clade 1</taxon>
    </lineage>
</organism>
<evidence type="ECO:0000256" key="4">
    <source>
        <dbReference type="ARBA" id="ARBA00022490"/>
    </source>
</evidence>
<comment type="similarity">
    <text evidence="2">Belongs to the TsaE family.</text>
</comment>
<evidence type="ECO:0000256" key="10">
    <source>
        <dbReference type="ARBA" id="ARBA00032441"/>
    </source>
</evidence>
<evidence type="ECO:0000256" key="6">
    <source>
        <dbReference type="ARBA" id="ARBA00022723"/>
    </source>
</evidence>
<evidence type="ECO:0000256" key="7">
    <source>
        <dbReference type="ARBA" id="ARBA00022741"/>
    </source>
</evidence>
<sequence length="213" mass="23520">MNCSKRAARGQEAFLDQHGRIRARKVTGNCAHERTERYESMPETGIISAMSEISWTYTSRSLAQTEHIGVQLGTLLQSGDVLCLVGDLGTGKTAFARGVAAGWRSTTAVTSPTFVLIHEHQRDADAMRLQHIDAYRLERLEDAALLGLEDIFASESAVIIEWADRIAPLLPEDRLWIEFALVPEDEQARQLTFSAHGLRGTALLSALRKAFSA</sequence>
<keyword evidence="6" id="KW-0479">Metal-binding</keyword>
<evidence type="ECO:0000313" key="11">
    <source>
        <dbReference type="EMBL" id="PJF35198.1"/>
    </source>
</evidence>
<dbReference type="GO" id="GO:0005737">
    <property type="term" value="C:cytoplasm"/>
    <property type="evidence" value="ECO:0007669"/>
    <property type="project" value="UniProtKB-SubCell"/>
</dbReference>
<comment type="caution">
    <text evidence="11">The sequence shown here is derived from an EMBL/GenBank/DDBJ whole genome shotgun (WGS) entry which is preliminary data.</text>
</comment>
<keyword evidence="4" id="KW-0963">Cytoplasm</keyword>
<dbReference type="GO" id="GO:0046872">
    <property type="term" value="F:metal ion binding"/>
    <property type="evidence" value="ECO:0007669"/>
    <property type="project" value="UniProtKB-KW"/>
</dbReference>
<dbReference type="GO" id="GO:0005524">
    <property type="term" value="F:ATP binding"/>
    <property type="evidence" value="ECO:0007669"/>
    <property type="project" value="UniProtKB-KW"/>
</dbReference>
<evidence type="ECO:0000256" key="8">
    <source>
        <dbReference type="ARBA" id="ARBA00022840"/>
    </source>
</evidence>
<comment type="subcellular location">
    <subcellularLocation>
        <location evidence="1">Cytoplasm</location>
    </subcellularLocation>
</comment>
<gene>
    <name evidence="11" type="ORF">CUN49_11765</name>
</gene>
<evidence type="ECO:0000256" key="1">
    <source>
        <dbReference type="ARBA" id="ARBA00004496"/>
    </source>
</evidence>
<dbReference type="GO" id="GO:0016740">
    <property type="term" value="F:transferase activity"/>
    <property type="evidence" value="ECO:0007669"/>
    <property type="project" value="UniProtKB-KW"/>
</dbReference>
<dbReference type="PANTHER" id="PTHR33540">
    <property type="entry name" value="TRNA THREONYLCARBAMOYLADENOSINE BIOSYNTHESIS PROTEIN TSAE"/>
    <property type="match status" value="1"/>
</dbReference>